<dbReference type="AlphaFoldDB" id="A0A6J1J4Z1"/>
<dbReference type="Gene3D" id="3.10.450.50">
    <property type="match status" value="1"/>
</dbReference>
<evidence type="ECO:0000313" key="1">
    <source>
        <dbReference type="Proteomes" id="UP000504608"/>
    </source>
</evidence>
<sequence length="234" mass="26773">MSCEEGIMGGDKYRASLHLEGPTVEWRMGKPPNYEAVNKLFEDGRTKVWPKGSVEEQVQNIIKSLQMEFAYKTRPQDFKNINLHNFLCSINGRTVSCEEALKLGSFNTFMKNPLPQEFHYFKPQEETSESTHNDFKTCFPRGFAWEVIEVYSPPPLIAYKFRHWGFFEGPYKSHSPTGEMVEFFGMGILKVDSSWKIEEGHVFFDPAELFGGLLKGKKTADSSASACPLFDQLK</sequence>
<dbReference type="InterPro" id="IPR032710">
    <property type="entry name" value="NTF2-like_dom_sf"/>
</dbReference>
<dbReference type="KEGG" id="cmax:111482670"/>
<dbReference type="PANTHER" id="PTHR31723">
    <property type="entry name" value="PATHOGENESIS-RELATED FAMILY PROTEIN"/>
    <property type="match status" value="1"/>
</dbReference>
<name>A0A6J1J4Z1_CUCMA</name>
<dbReference type="Proteomes" id="UP000504608">
    <property type="component" value="Unplaced"/>
</dbReference>
<protein>
    <submittedName>
        <fullName evidence="2">Pathogen-related protein-like</fullName>
    </submittedName>
</protein>
<dbReference type="PANTHER" id="PTHR31723:SF4">
    <property type="entry name" value="PATHOGENESIS-RELATED FAMILY PROTEIN"/>
    <property type="match status" value="1"/>
</dbReference>
<proteinExistence type="predicted"/>
<dbReference type="OrthoDB" id="65445at2759"/>
<dbReference type="InterPro" id="IPR053218">
    <property type="entry name" value="Pathogen-related_defense"/>
</dbReference>
<dbReference type="GeneID" id="111482670"/>
<reference evidence="2" key="1">
    <citation type="submission" date="2025-08" db="UniProtKB">
        <authorList>
            <consortium name="RefSeq"/>
        </authorList>
    </citation>
    <scope>IDENTIFICATION</scope>
    <source>
        <tissue evidence="2">Young leaves</tissue>
    </source>
</reference>
<organism evidence="1 2">
    <name type="scientific">Cucurbita maxima</name>
    <name type="common">Pumpkin</name>
    <name type="synonym">Winter squash</name>
    <dbReference type="NCBI Taxonomy" id="3661"/>
    <lineage>
        <taxon>Eukaryota</taxon>
        <taxon>Viridiplantae</taxon>
        <taxon>Streptophyta</taxon>
        <taxon>Embryophyta</taxon>
        <taxon>Tracheophyta</taxon>
        <taxon>Spermatophyta</taxon>
        <taxon>Magnoliopsida</taxon>
        <taxon>eudicotyledons</taxon>
        <taxon>Gunneridae</taxon>
        <taxon>Pentapetalae</taxon>
        <taxon>rosids</taxon>
        <taxon>fabids</taxon>
        <taxon>Cucurbitales</taxon>
        <taxon>Cucurbitaceae</taxon>
        <taxon>Cucurbiteae</taxon>
        <taxon>Cucurbita</taxon>
    </lineage>
</organism>
<gene>
    <name evidence="2" type="primary">LOC111482670</name>
</gene>
<keyword evidence="1" id="KW-1185">Reference proteome</keyword>
<accession>A0A6J1J4Z1</accession>
<dbReference type="SUPFAM" id="SSF54427">
    <property type="entry name" value="NTF2-like"/>
    <property type="match status" value="1"/>
</dbReference>
<dbReference type="RefSeq" id="XP_022984336.1">
    <property type="nucleotide sequence ID" value="XM_023128568.1"/>
</dbReference>
<evidence type="ECO:0000313" key="2">
    <source>
        <dbReference type="RefSeq" id="XP_022984336.1"/>
    </source>
</evidence>